<keyword evidence="4" id="KW-1185">Reference proteome</keyword>
<feature type="signal peptide" evidence="2">
    <location>
        <begin position="1"/>
        <end position="21"/>
    </location>
</feature>
<evidence type="ECO:0000256" key="1">
    <source>
        <dbReference type="SAM" id="MobiDB-lite"/>
    </source>
</evidence>
<feature type="region of interest" description="Disordered" evidence="1">
    <location>
        <begin position="22"/>
        <end position="60"/>
    </location>
</feature>
<gene>
    <name evidence="3" type="ORF">AKJ09_04465</name>
</gene>
<dbReference type="OrthoDB" id="53254at2"/>
<dbReference type="STRING" id="1391654.AKJ09_04465"/>
<dbReference type="Proteomes" id="UP000064967">
    <property type="component" value="Chromosome"/>
</dbReference>
<accession>A0A0K1PWQ2</accession>
<dbReference type="RefSeq" id="WP_146648885.1">
    <property type="nucleotide sequence ID" value="NZ_CP012333.1"/>
</dbReference>
<feature type="chain" id="PRO_5005466740" evidence="2">
    <location>
        <begin position="22"/>
        <end position="473"/>
    </location>
</feature>
<keyword evidence="2" id="KW-0732">Signal</keyword>
<sequence>MRSAVVLTSVALSLFAAVACATSNDEPPPPPNEEGPKALPDGGVKEDAAPDSAPPIVPSCSNGGWCSTTLPDQDLTLKDIWPFETRAFAIAESENLGVKVLEWDETTRVWSYIDDNTQNSFAFDSHAGKIWAPNENELYFGAGPGFIYHGKRSAKASPWSWERSQLDDNSHDASADHDHGHVEYLNPSYLLHEATAIGVWGTSADDVYAWYANTIFHWNSKDGGAPAWVPEYIADDVDNGADTFFVFGASGSGPDDIWFAGGRGRYGDWNVFRCPLVIHKTGGVYRRVVDNVINEVEFSDYYSNTCLPKDGALAFEWTTPRGDTGPWSNGGFLTNIEAVGPGRAVGVVGEDLFAYVESAGEGLARVNRVAAKVPRDALPSLVNSVWVQGTETWLSGWGMVLRTPNDPAKWSSGLGLFTPDDIQRLGIDAATFSFSPTAINGSPLDTPLHQVRGTSNTNLWAIGLHYALHKTTP</sequence>
<dbReference type="AlphaFoldDB" id="A0A0K1PWQ2"/>
<dbReference type="KEGG" id="llu:AKJ09_04465"/>
<dbReference type="PROSITE" id="PS51257">
    <property type="entry name" value="PROKAR_LIPOPROTEIN"/>
    <property type="match status" value="1"/>
</dbReference>
<evidence type="ECO:0000256" key="2">
    <source>
        <dbReference type="SAM" id="SignalP"/>
    </source>
</evidence>
<reference evidence="3 4" key="1">
    <citation type="submission" date="2015-08" db="EMBL/GenBank/DDBJ databases">
        <authorList>
            <person name="Babu N.S."/>
            <person name="Beckwith C.J."/>
            <person name="Beseler K.G."/>
            <person name="Brison A."/>
            <person name="Carone J.V."/>
            <person name="Caskin T.P."/>
            <person name="Diamond M."/>
            <person name="Durham M.E."/>
            <person name="Foxe J.M."/>
            <person name="Go M."/>
            <person name="Henderson B.A."/>
            <person name="Jones I.B."/>
            <person name="McGettigan J.A."/>
            <person name="Micheletti S.J."/>
            <person name="Nasrallah M.E."/>
            <person name="Ortiz D."/>
            <person name="Piller C.R."/>
            <person name="Privatt S.R."/>
            <person name="Schneider S.L."/>
            <person name="Sharp S."/>
            <person name="Smith T.C."/>
            <person name="Stanton J.D."/>
            <person name="Ullery H.E."/>
            <person name="Wilson R.J."/>
            <person name="Serrano M.G."/>
            <person name="Buck G."/>
            <person name="Lee V."/>
            <person name="Wang Y."/>
            <person name="Carvalho R."/>
            <person name="Voegtly L."/>
            <person name="Shi R."/>
            <person name="Duckworth R."/>
            <person name="Johnson A."/>
            <person name="Loviza R."/>
            <person name="Walstead R."/>
            <person name="Shah Z."/>
            <person name="Kiflezghi M."/>
            <person name="Wade K."/>
            <person name="Ball S.L."/>
            <person name="Bradley K.W."/>
            <person name="Asai D.J."/>
            <person name="Bowman C.A."/>
            <person name="Russell D.A."/>
            <person name="Pope W.H."/>
            <person name="Jacobs-Sera D."/>
            <person name="Hendrix R.W."/>
            <person name="Hatfull G.F."/>
        </authorList>
    </citation>
    <scope>NUCLEOTIDE SEQUENCE [LARGE SCALE GENOMIC DNA]</scope>
    <source>
        <strain evidence="3 4">DSM 27648</strain>
    </source>
</reference>
<protein>
    <submittedName>
        <fullName evidence="3">Uncharacterized protein</fullName>
    </submittedName>
</protein>
<dbReference type="EMBL" id="CP012333">
    <property type="protein sequence ID" value="AKU97801.1"/>
    <property type="molecule type" value="Genomic_DNA"/>
</dbReference>
<organism evidence="3 4">
    <name type="scientific">Labilithrix luteola</name>
    <dbReference type="NCBI Taxonomy" id="1391654"/>
    <lineage>
        <taxon>Bacteria</taxon>
        <taxon>Pseudomonadati</taxon>
        <taxon>Myxococcota</taxon>
        <taxon>Polyangia</taxon>
        <taxon>Polyangiales</taxon>
        <taxon>Labilitrichaceae</taxon>
        <taxon>Labilithrix</taxon>
    </lineage>
</organism>
<evidence type="ECO:0000313" key="4">
    <source>
        <dbReference type="Proteomes" id="UP000064967"/>
    </source>
</evidence>
<name>A0A0K1PWQ2_9BACT</name>
<proteinExistence type="predicted"/>
<evidence type="ECO:0000313" key="3">
    <source>
        <dbReference type="EMBL" id="AKU97801.1"/>
    </source>
</evidence>